<dbReference type="AlphaFoldDB" id="A0A1M5BYH7"/>
<dbReference type="Proteomes" id="UP000184148">
    <property type="component" value="Unassembled WGS sequence"/>
</dbReference>
<proteinExistence type="inferred from homology"/>
<evidence type="ECO:0000313" key="7">
    <source>
        <dbReference type="EMBL" id="SHF47485.1"/>
    </source>
</evidence>
<dbReference type="RefSeq" id="WP_073239938.1">
    <property type="nucleotide sequence ID" value="NZ_FQUY01000026.1"/>
</dbReference>
<dbReference type="Gene3D" id="3.20.20.70">
    <property type="entry name" value="Aldolase class I"/>
    <property type="match status" value="1"/>
</dbReference>
<dbReference type="PANTHER" id="PTHR12128:SF66">
    <property type="entry name" value="4-HYDROXY-2-OXOGLUTARATE ALDOLASE, MITOCHONDRIAL"/>
    <property type="match status" value="1"/>
</dbReference>
<dbReference type="PIRSF" id="PIRSF001365">
    <property type="entry name" value="DHDPS"/>
    <property type="match status" value="1"/>
</dbReference>
<name>A0A1M5BYH7_9FIRM</name>
<dbReference type="GO" id="GO:0044281">
    <property type="term" value="P:small molecule metabolic process"/>
    <property type="evidence" value="ECO:0007669"/>
    <property type="project" value="UniProtKB-ARBA"/>
</dbReference>
<reference evidence="8" key="1">
    <citation type="submission" date="2016-11" db="EMBL/GenBank/DDBJ databases">
        <authorList>
            <person name="Varghese N."/>
            <person name="Submissions S."/>
        </authorList>
    </citation>
    <scope>NUCLEOTIDE SEQUENCE [LARGE SCALE GENOMIC DNA]</scope>
    <source>
        <strain evidence="8">DSM 12395</strain>
    </source>
</reference>
<keyword evidence="3" id="KW-0704">Schiff base</keyword>
<dbReference type="CDD" id="cd00408">
    <property type="entry name" value="DHDPS-like"/>
    <property type="match status" value="1"/>
</dbReference>
<evidence type="ECO:0000256" key="2">
    <source>
        <dbReference type="ARBA" id="ARBA00023239"/>
    </source>
</evidence>
<dbReference type="EMBL" id="FQUY01000026">
    <property type="protein sequence ID" value="SHF47485.1"/>
    <property type="molecule type" value="Genomic_DNA"/>
</dbReference>
<evidence type="ECO:0000256" key="3">
    <source>
        <dbReference type="ARBA" id="ARBA00023270"/>
    </source>
</evidence>
<evidence type="ECO:0000256" key="1">
    <source>
        <dbReference type="ARBA" id="ARBA00007592"/>
    </source>
</evidence>
<dbReference type="OrthoDB" id="9782828at2"/>
<gene>
    <name evidence="7" type="ORF">SAMN02745133_02740</name>
</gene>
<keyword evidence="2 4" id="KW-0456">Lyase</keyword>
<dbReference type="GO" id="GO:0008840">
    <property type="term" value="F:4-hydroxy-tetrahydrodipicolinate synthase activity"/>
    <property type="evidence" value="ECO:0007669"/>
    <property type="project" value="TreeGrafter"/>
</dbReference>
<protein>
    <submittedName>
        <fullName evidence="7">N-acetylneuraminate lyase</fullName>
    </submittedName>
</protein>
<dbReference type="PRINTS" id="PR00146">
    <property type="entry name" value="DHPICSNTHASE"/>
</dbReference>
<dbReference type="Pfam" id="PF00701">
    <property type="entry name" value="DHDPS"/>
    <property type="match status" value="1"/>
</dbReference>
<feature type="active site" description="Proton donor/acceptor" evidence="5">
    <location>
        <position position="134"/>
    </location>
</feature>
<keyword evidence="8" id="KW-1185">Reference proteome</keyword>
<dbReference type="InterPro" id="IPR013785">
    <property type="entry name" value="Aldolase_TIM"/>
</dbReference>
<accession>A0A1M5BYH7</accession>
<comment type="similarity">
    <text evidence="1 4">Belongs to the DapA family.</text>
</comment>
<dbReference type="GO" id="GO:0005829">
    <property type="term" value="C:cytosol"/>
    <property type="evidence" value="ECO:0007669"/>
    <property type="project" value="TreeGrafter"/>
</dbReference>
<feature type="binding site" evidence="6">
    <location>
        <position position="208"/>
    </location>
    <ligand>
        <name>pyruvate</name>
        <dbReference type="ChEBI" id="CHEBI:15361"/>
    </ligand>
</feature>
<dbReference type="InterPro" id="IPR002220">
    <property type="entry name" value="DapA-like"/>
</dbReference>
<dbReference type="PANTHER" id="PTHR12128">
    <property type="entry name" value="DIHYDRODIPICOLINATE SYNTHASE"/>
    <property type="match status" value="1"/>
</dbReference>
<dbReference type="PROSITE" id="PS00666">
    <property type="entry name" value="DHDPS_2"/>
    <property type="match status" value="1"/>
</dbReference>
<evidence type="ECO:0000256" key="5">
    <source>
        <dbReference type="PIRSR" id="PIRSR001365-1"/>
    </source>
</evidence>
<evidence type="ECO:0000256" key="4">
    <source>
        <dbReference type="PIRNR" id="PIRNR001365"/>
    </source>
</evidence>
<organism evidence="7 8">
    <name type="scientific">Desulforamulus putei DSM 12395</name>
    <dbReference type="NCBI Taxonomy" id="1121429"/>
    <lineage>
        <taxon>Bacteria</taxon>
        <taxon>Bacillati</taxon>
        <taxon>Bacillota</taxon>
        <taxon>Clostridia</taxon>
        <taxon>Eubacteriales</taxon>
        <taxon>Peptococcaceae</taxon>
        <taxon>Desulforamulus</taxon>
    </lineage>
</organism>
<dbReference type="SMART" id="SM01130">
    <property type="entry name" value="DHDPS"/>
    <property type="match status" value="1"/>
</dbReference>
<dbReference type="STRING" id="1121429.SAMN02745133_02740"/>
<dbReference type="SUPFAM" id="SSF51569">
    <property type="entry name" value="Aldolase"/>
    <property type="match status" value="1"/>
</dbReference>
<evidence type="ECO:0000256" key="6">
    <source>
        <dbReference type="PIRSR" id="PIRSR001365-2"/>
    </source>
</evidence>
<evidence type="ECO:0000313" key="8">
    <source>
        <dbReference type="Proteomes" id="UP000184148"/>
    </source>
</evidence>
<feature type="active site" description="Schiff-base intermediate with substrate" evidence="5">
    <location>
        <position position="161"/>
    </location>
</feature>
<sequence>MFKPEGIYVAMLTPFKDGKVNEPVLRQIVEFQIQKGVHGLFPVSSCGEFIQMDFAEKVRCMEIVVDQAAGRVPVTPGVTAPNPDQSIALAREAKRLGCSGVVICPPYFLPVSQETIERHFELLADNVDIPVILYNIPAFTTPITYDVVKRLSRKPNVVAMKDSSGSIVDAVHFMDKVRAIGQQDNFNFLIGREDGLFPALMMGAKGCMTACAGIIPEILVGIWDSFHNKEYDKARELQFSFLNLLRAMNALPFPVGFKLAMELRGFEMGEPMQPLSHAEKFSFVNVRSRIEKVMGALLGDYKVDVEKLVNKATA</sequence>
<dbReference type="InterPro" id="IPR020625">
    <property type="entry name" value="Schiff_base-form_aldolases_AS"/>
</dbReference>